<evidence type="ECO:0000313" key="8">
    <source>
        <dbReference type="EMBL" id="MBB4664776.1"/>
    </source>
</evidence>
<dbReference type="SMART" id="SM00448">
    <property type="entry name" value="REC"/>
    <property type="match status" value="1"/>
</dbReference>
<dbReference type="InterPro" id="IPR016032">
    <property type="entry name" value="Sig_transdc_resp-reg_C-effctor"/>
</dbReference>
<name>A0A840IJ39_9ACTN</name>
<dbReference type="InterPro" id="IPR001789">
    <property type="entry name" value="Sig_transdc_resp-reg_receiver"/>
</dbReference>
<evidence type="ECO:0000256" key="3">
    <source>
        <dbReference type="ARBA" id="ARBA00023125"/>
    </source>
</evidence>
<feature type="domain" description="HTH luxR-type" evidence="6">
    <location>
        <begin position="149"/>
        <end position="220"/>
    </location>
</feature>
<dbReference type="Pfam" id="PF00072">
    <property type="entry name" value="Response_reg"/>
    <property type="match status" value="1"/>
</dbReference>
<dbReference type="Proteomes" id="UP000585272">
    <property type="component" value="Unassembled WGS sequence"/>
</dbReference>
<evidence type="ECO:0000256" key="5">
    <source>
        <dbReference type="PROSITE-ProRule" id="PRU00169"/>
    </source>
</evidence>
<evidence type="ECO:0000259" key="7">
    <source>
        <dbReference type="PROSITE" id="PS50110"/>
    </source>
</evidence>
<keyword evidence="2" id="KW-0805">Transcription regulation</keyword>
<keyword evidence="1 5" id="KW-0597">Phosphoprotein</keyword>
<dbReference type="RefSeq" id="WP_183345103.1">
    <property type="nucleotide sequence ID" value="NZ_JACHNU010000008.1"/>
</dbReference>
<evidence type="ECO:0000256" key="2">
    <source>
        <dbReference type="ARBA" id="ARBA00023015"/>
    </source>
</evidence>
<reference evidence="8 9" key="1">
    <citation type="submission" date="2020-08" db="EMBL/GenBank/DDBJ databases">
        <title>Genomic Encyclopedia of Archaeal and Bacterial Type Strains, Phase II (KMG-II): from individual species to whole genera.</title>
        <authorList>
            <person name="Goeker M."/>
        </authorList>
    </citation>
    <scope>NUCLEOTIDE SEQUENCE [LARGE SCALE GENOMIC DNA]</scope>
    <source>
        <strain evidence="8 9">DSM 23288</strain>
    </source>
</reference>
<organism evidence="8 9">
    <name type="scientific">Conexibacter arvalis</name>
    <dbReference type="NCBI Taxonomy" id="912552"/>
    <lineage>
        <taxon>Bacteria</taxon>
        <taxon>Bacillati</taxon>
        <taxon>Actinomycetota</taxon>
        <taxon>Thermoleophilia</taxon>
        <taxon>Solirubrobacterales</taxon>
        <taxon>Conexibacteraceae</taxon>
        <taxon>Conexibacter</taxon>
    </lineage>
</organism>
<dbReference type="InterPro" id="IPR000792">
    <property type="entry name" value="Tscrpt_reg_LuxR_C"/>
</dbReference>
<dbReference type="InterPro" id="IPR011006">
    <property type="entry name" value="CheY-like_superfamily"/>
</dbReference>
<evidence type="ECO:0000259" key="6">
    <source>
        <dbReference type="PROSITE" id="PS50043"/>
    </source>
</evidence>
<feature type="domain" description="Response regulatory" evidence="7">
    <location>
        <begin position="4"/>
        <end position="125"/>
    </location>
</feature>
<keyword evidence="4" id="KW-0804">Transcription</keyword>
<dbReference type="InterPro" id="IPR058245">
    <property type="entry name" value="NreC/VraR/RcsB-like_REC"/>
</dbReference>
<dbReference type="InterPro" id="IPR039420">
    <property type="entry name" value="WalR-like"/>
</dbReference>
<dbReference type="SUPFAM" id="SSF46894">
    <property type="entry name" value="C-terminal effector domain of the bipartite response regulators"/>
    <property type="match status" value="1"/>
</dbReference>
<dbReference type="PROSITE" id="PS50043">
    <property type="entry name" value="HTH_LUXR_2"/>
    <property type="match status" value="1"/>
</dbReference>
<dbReference type="CDD" id="cd06170">
    <property type="entry name" value="LuxR_C_like"/>
    <property type="match status" value="1"/>
</dbReference>
<keyword evidence="9" id="KW-1185">Reference proteome</keyword>
<dbReference type="AlphaFoldDB" id="A0A840IJ39"/>
<dbReference type="GO" id="GO:0000160">
    <property type="term" value="P:phosphorelay signal transduction system"/>
    <property type="evidence" value="ECO:0007669"/>
    <property type="project" value="InterPro"/>
</dbReference>
<feature type="modified residue" description="4-aspartylphosphate" evidence="5">
    <location>
        <position position="55"/>
    </location>
</feature>
<dbReference type="Pfam" id="PF00196">
    <property type="entry name" value="GerE"/>
    <property type="match status" value="1"/>
</dbReference>
<comment type="caution">
    <text evidence="8">The sequence shown here is derived from an EMBL/GenBank/DDBJ whole genome shotgun (WGS) entry which is preliminary data.</text>
</comment>
<dbReference type="GO" id="GO:0006355">
    <property type="term" value="P:regulation of DNA-templated transcription"/>
    <property type="evidence" value="ECO:0007669"/>
    <property type="project" value="InterPro"/>
</dbReference>
<gene>
    <name evidence="8" type="ORF">BDZ31_004391</name>
</gene>
<sequence length="235" mass="25019">MAISVVLAEDSLIVREGIVGLLATEPEVEIVAECADLGSLLEAVEQHQPDVVVTDIRMPPTHTDEGIRAAATFGKRGLSTGVVVLSNYADPSYAVALLDAGAPGRSYMLKECIHDRSQLVAAIRAVAIGGSMVDAKIIEPLIAARTRHEHSPLADLTPREREVLANIAQGMSNAAIAESLFLTKRAVEKHINSIFMKLSLFEDESTSRRVKATLMFLAGTGREPAADGAADPGLR</sequence>
<proteinExistence type="predicted"/>
<dbReference type="EMBL" id="JACHNU010000008">
    <property type="protein sequence ID" value="MBB4664776.1"/>
    <property type="molecule type" value="Genomic_DNA"/>
</dbReference>
<dbReference type="PROSITE" id="PS50110">
    <property type="entry name" value="RESPONSE_REGULATORY"/>
    <property type="match status" value="1"/>
</dbReference>
<dbReference type="PANTHER" id="PTHR43214:SF24">
    <property type="entry name" value="TRANSCRIPTIONAL REGULATORY PROTEIN NARL-RELATED"/>
    <property type="match status" value="1"/>
</dbReference>
<dbReference type="PANTHER" id="PTHR43214">
    <property type="entry name" value="TWO-COMPONENT RESPONSE REGULATOR"/>
    <property type="match status" value="1"/>
</dbReference>
<evidence type="ECO:0000256" key="4">
    <source>
        <dbReference type="ARBA" id="ARBA00023163"/>
    </source>
</evidence>
<dbReference type="SUPFAM" id="SSF52172">
    <property type="entry name" value="CheY-like"/>
    <property type="match status" value="1"/>
</dbReference>
<evidence type="ECO:0000313" key="9">
    <source>
        <dbReference type="Proteomes" id="UP000585272"/>
    </source>
</evidence>
<dbReference type="CDD" id="cd17535">
    <property type="entry name" value="REC_NarL-like"/>
    <property type="match status" value="1"/>
</dbReference>
<dbReference type="SMART" id="SM00421">
    <property type="entry name" value="HTH_LUXR"/>
    <property type="match status" value="1"/>
</dbReference>
<protein>
    <submittedName>
        <fullName evidence="8">DNA-binding NarL/FixJ family response regulator</fullName>
    </submittedName>
</protein>
<dbReference type="Gene3D" id="3.40.50.2300">
    <property type="match status" value="1"/>
</dbReference>
<keyword evidence="3 8" id="KW-0238">DNA-binding</keyword>
<accession>A0A840IJ39</accession>
<dbReference type="PRINTS" id="PR00038">
    <property type="entry name" value="HTHLUXR"/>
</dbReference>
<dbReference type="GO" id="GO:0003677">
    <property type="term" value="F:DNA binding"/>
    <property type="evidence" value="ECO:0007669"/>
    <property type="project" value="UniProtKB-KW"/>
</dbReference>
<evidence type="ECO:0000256" key="1">
    <source>
        <dbReference type="ARBA" id="ARBA00022553"/>
    </source>
</evidence>